<evidence type="ECO:0000313" key="13">
    <source>
        <dbReference type="Proteomes" id="UP000245368"/>
    </source>
</evidence>
<dbReference type="GO" id="GO:0046872">
    <property type="term" value="F:metal ion binding"/>
    <property type="evidence" value="ECO:0007669"/>
    <property type="project" value="UniProtKB-UniRule"/>
</dbReference>
<evidence type="ECO:0000256" key="4">
    <source>
        <dbReference type="ARBA" id="ARBA00022679"/>
    </source>
</evidence>
<dbReference type="Pfam" id="PF02424">
    <property type="entry name" value="ApbE"/>
    <property type="match status" value="1"/>
</dbReference>
<accession>A0A2Z3JIR0</accession>
<dbReference type="KEGG" id="dez:DKM44_09860"/>
<evidence type="ECO:0000256" key="7">
    <source>
        <dbReference type="ARBA" id="ARBA00022842"/>
    </source>
</evidence>
<evidence type="ECO:0000256" key="8">
    <source>
        <dbReference type="ARBA" id="ARBA00031306"/>
    </source>
</evidence>
<comment type="catalytic activity">
    <reaction evidence="9 10">
        <text>L-threonyl-[protein] + FAD = FMN-L-threonyl-[protein] + AMP + H(+)</text>
        <dbReference type="Rhea" id="RHEA:36847"/>
        <dbReference type="Rhea" id="RHEA-COMP:11060"/>
        <dbReference type="Rhea" id="RHEA-COMP:11061"/>
        <dbReference type="ChEBI" id="CHEBI:15378"/>
        <dbReference type="ChEBI" id="CHEBI:30013"/>
        <dbReference type="ChEBI" id="CHEBI:57692"/>
        <dbReference type="ChEBI" id="CHEBI:74257"/>
        <dbReference type="ChEBI" id="CHEBI:456215"/>
        <dbReference type="EC" id="2.7.1.180"/>
    </reaction>
</comment>
<keyword evidence="4 10" id="KW-0808">Transferase</keyword>
<dbReference type="Proteomes" id="UP000245368">
    <property type="component" value="Chromosome"/>
</dbReference>
<dbReference type="EC" id="2.7.1.180" evidence="1 10"/>
<reference evidence="12 13" key="1">
    <citation type="submission" date="2018-05" db="EMBL/GenBank/DDBJ databases">
        <title>Complete Genome Sequence of Deinococcus sp. strain 17bor-2.</title>
        <authorList>
            <person name="Srinivasan S."/>
        </authorList>
    </citation>
    <scope>NUCLEOTIDE SEQUENCE [LARGE SCALE GENOMIC DNA]</scope>
    <source>
        <strain evidence="12 13">17bor-2</strain>
    </source>
</reference>
<evidence type="ECO:0000256" key="6">
    <source>
        <dbReference type="ARBA" id="ARBA00022827"/>
    </source>
</evidence>
<dbReference type="OrthoDB" id="9778595at2"/>
<evidence type="ECO:0000256" key="1">
    <source>
        <dbReference type="ARBA" id="ARBA00011955"/>
    </source>
</evidence>
<protein>
    <recommendedName>
        <fullName evidence="2 10">FAD:protein FMN transferase</fullName>
        <ecNumber evidence="1 10">2.7.1.180</ecNumber>
    </recommendedName>
    <alternativeName>
        <fullName evidence="8 10">Flavin transferase</fullName>
    </alternativeName>
</protein>
<sequence>MKFPLPKRPPQHRLSRIEGVLGTAMELQVVAGNRAQLDAAEAAVMAELDRLEQVFSRFRPDSELNRLLAQARPGTPVRVSADFAALLSQAEHFMTVTGGAFHPAADTLARLWAAGEPGPAELQGVLEKLRSPLWTLEGQPVTLHTDLTLNFNAHAKGFITDRAAQAASASPGVREVLLNIGGDVRHLGPRPVQVGVEAPGPLADNRPPLLHVTVHNQAVATSGHAHRGAHLFDPRSGRPTSAERAVSVLAGSCAEADALSTAFCVLDPAESLQVADRLPGVGVLILEGPHRYSNHFWQQHQTQH</sequence>
<evidence type="ECO:0000256" key="2">
    <source>
        <dbReference type="ARBA" id="ARBA00016337"/>
    </source>
</evidence>
<dbReference type="RefSeq" id="WP_109827219.1">
    <property type="nucleotide sequence ID" value="NZ_CP029494.1"/>
</dbReference>
<proteinExistence type="inferred from homology"/>
<comment type="cofactor">
    <cofactor evidence="11">
        <name>Mg(2+)</name>
        <dbReference type="ChEBI" id="CHEBI:18420"/>
    </cofactor>
    <cofactor evidence="11">
        <name>Mn(2+)</name>
        <dbReference type="ChEBI" id="CHEBI:29035"/>
    </cofactor>
    <text evidence="11">Magnesium. Can also use manganese.</text>
</comment>
<feature type="binding site" evidence="11">
    <location>
        <position position="153"/>
    </location>
    <ligand>
        <name>Mg(2+)</name>
        <dbReference type="ChEBI" id="CHEBI:18420"/>
    </ligand>
</feature>
<dbReference type="Gene3D" id="3.10.520.10">
    <property type="entry name" value="ApbE-like domains"/>
    <property type="match status" value="1"/>
</dbReference>
<evidence type="ECO:0000256" key="9">
    <source>
        <dbReference type="ARBA" id="ARBA00048540"/>
    </source>
</evidence>
<keyword evidence="5 10" id="KW-0479">Metal-binding</keyword>
<dbReference type="PIRSF" id="PIRSF006268">
    <property type="entry name" value="ApbE"/>
    <property type="match status" value="1"/>
</dbReference>
<evidence type="ECO:0000256" key="11">
    <source>
        <dbReference type="PIRSR" id="PIRSR006268-2"/>
    </source>
</evidence>
<keyword evidence="7 10" id="KW-0460">Magnesium</keyword>
<comment type="similarity">
    <text evidence="10">Belongs to the ApbE family.</text>
</comment>
<organism evidence="12 13">
    <name type="scientific">Deinococcus irradiatisoli</name>
    <dbReference type="NCBI Taxonomy" id="2202254"/>
    <lineage>
        <taxon>Bacteria</taxon>
        <taxon>Thermotogati</taxon>
        <taxon>Deinococcota</taxon>
        <taxon>Deinococci</taxon>
        <taxon>Deinococcales</taxon>
        <taxon>Deinococcaceae</taxon>
        <taxon>Deinococcus</taxon>
    </lineage>
</organism>
<dbReference type="SUPFAM" id="SSF143631">
    <property type="entry name" value="ApbE-like"/>
    <property type="match status" value="1"/>
</dbReference>
<keyword evidence="3 10" id="KW-0285">Flavoprotein</keyword>
<dbReference type="AlphaFoldDB" id="A0A2Z3JIR0"/>
<dbReference type="EMBL" id="CP029494">
    <property type="protein sequence ID" value="AWN23491.1"/>
    <property type="molecule type" value="Genomic_DNA"/>
</dbReference>
<evidence type="ECO:0000256" key="10">
    <source>
        <dbReference type="PIRNR" id="PIRNR006268"/>
    </source>
</evidence>
<evidence type="ECO:0000256" key="3">
    <source>
        <dbReference type="ARBA" id="ARBA00022630"/>
    </source>
</evidence>
<dbReference type="InterPro" id="IPR024932">
    <property type="entry name" value="ApbE"/>
</dbReference>
<evidence type="ECO:0000256" key="5">
    <source>
        <dbReference type="ARBA" id="ARBA00022723"/>
    </source>
</evidence>
<dbReference type="PANTHER" id="PTHR30040">
    <property type="entry name" value="THIAMINE BIOSYNTHESIS LIPOPROTEIN APBE"/>
    <property type="match status" value="1"/>
</dbReference>
<evidence type="ECO:0000313" key="12">
    <source>
        <dbReference type="EMBL" id="AWN23491.1"/>
    </source>
</evidence>
<dbReference type="InterPro" id="IPR003374">
    <property type="entry name" value="ApbE-like_sf"/>
</dbReference>
<keyword evidence="13" id="KW-1185">Reference proteome</keyword>
<gene>
    <name evidence="12" type="ORF">DKM44_09860</name>
</gene>
<keyword evidence="6 10" id="KW-0274">FAD</keyword>
<feature type="binding site" evidence="11">
    <location>
        <position position="261"/>
    </location>
    <ligand>
        <name>Mg(2+)</name>
        <dbReference type="ChEBI" id="CHEBI:18420"/>
    </ligand>
</feature>
<feature type="binding site" evidence="11">
    <location>
        <position position="257"/>
    </location>
    <ligand>
        <name>Mg(2+)</name>
        <dbReference type="ChEBI" id="CHEBI:18420"/>
    </ligand>
</feature>
<name>A0A2Z3JIR0_9DEIO</name>
<dbReference type="PANTHER" id="PTHR30040:SF2">
    <property type="entry name" value="FAD:PROTEIN FMN TRANSFERASE"/>
    <property type="match status" value="1"/>
</dbReference>
<dbReference type="GO" id="GO:0016740">
    <property type="term" value="F:transferase activity"/>
    <property type="evidence" value="ECO:0007669"/>
    <property type="project" value="UniProtKB-UniRule"/>
</dbReference>